<dbReference type="GO" id="GO:0016887">
    <property type="term" value="F:ATP hydrolysis activity"/>
    <property type="evidence" value="ECO:0007669"/>
    <property type="project" value="InterPro"/>
</dbReference>
<sequence length="193" mass="21085">MPSALLGRNDFYNFLRTAIVNQVTILISGGTSTGKTTFLNACLHCVPEHERILTLEDTLELSPPHKNVVSLLASKGNQGTSNVTIQDLLEASLRMRPDRLFVGEVRGAEVFSFIQAVNTGHPGSMCTVHADRPSAAYERLALMVMQSGMAPTLTKTELIDYIKSIIPVVVQLGRENGRRGVSEIFYARAKNGN</sequence>
<name>A0AAE2RIG4_AGRVI</name>
<accession>A0AAE2RIG4</accession>
<dbReference type="CDD" id="cd01130">
    <property type="entry name" value="VirB11-like_ATPase"/>
    <property type="match status" value="1"/>
</dbReference>
<dbReference type="SUPFAM" id="SSF52540">
    <property type="entry name" value="P-loop containing nucleoside triphosphate hydrolases"/>
    <property type="match status" value="1"/>
</dbReference>
<feature type="domain" description="Bacterial type II secretion system protein E" evidence="3">
    <location>
        <begin position="13"/>
        <end position="161"/>
    </location>
</feature>
<proteinExistence type="inferred from homology"/>
<dbReference type="Pfam" id="PF00437">
    <property type="entry name" value="T2SSE"/>
    <property type="match status" value="1"/>
</dbReference>
<evidence type="ECO:0000256" key="2">
    <source>
        <dbReference type="ARBA" id="ARBA00022840"/>
    </source>
</evidence>
<dbReference type="PANTHER" id="PTHR30486:SF6">
    <property type="entry name" value="TYPE IV PILUS RETRACTATION ATPASE PILT"/>
    <property type="match status" value="1"/>
</dbReference>
<dbReference type="InterPro" id="IPR050921">
    <property type="entry name" value="T4SS_GSP_E_ATPase"/>
</dbReference>
<dbReference type="InterPro" id="IPR001482">
    <property type="entry name" value="T2SS/T4SS_dom"/>
</dbReference>
<dbReference type="EMBL" id="JACXXJ020000006">
    <property type="protein sequence ID" value="MBF2718257.1"/>
    <property type="molecule type" value="Genomic_DNA"/>
</dbReference>
<dbReference type="InterPro" id="IPR027417">
    <property type="entry name" value="P-loop_NTPase"/>
</dbReference>
<gene>
    <name evidence="4" type="primary">tadA</name>
    <name evidence="4" type="ORF">IEI95_029125</name>
</gene>
<dbReference type="PANTHER" id="PTHR30486">
    <property type="entry name" value="TWITCHING MOTILITY PROTEIN PILT"/>
    <property type="match status" value="1"/>
</dbReference>
<dbReference type="AlphaFoldDB" id="A0AAE2RIG4"/>
<protein>
    <submittedName>
        <fullName evidence="4">Flp pilus assembly complex ATPase component TadA</fullName>
    </submittedName>
</protein>
<keyword evidence="2" id="KW-0067">ATP-binding</keyword>
<evidence type="ECO:0000313" key="4">
    <source>
        <dbReference type="EMBL" id="MBF2718257.1"/>
    </source>
</evidence>
<evidence type="ECO:0000259" key="3">
    <source>
        <dbReference type="Pfam" id="PF00437"/>
    </source>
</evidence>
<organism evidence="4 5">
    <name type="scientific">Agrobacterium vitis</name>
    <name type="common">Rhizobium vitis</name>
    <dbReference type="NCBI Taxonomy" id="373"/>
    <lineage>
        <taxon>Bacteria</taxon>
        <taxon>Pseudomonadati</taxon>
        <taxon>Pseudomonadota</taxon>
        <taxon>Alphaproteobacteria</taxon>
        <taxon>Hyphomicrobiales</taxon>
        <taxon>Rhizobiaceae</taxon>
        <taxon>Rhizobium/Agrobacterium group</taxon>
        <taxon>Agrobacterium</taxon>
    </lineage>
</organism>
<evidence type="ECO:0000313" key="5">
    <source>
        <dbReference type="Proteomes" id="UP000655037"/>
    </source>
</evidence>
<keyword evidence="2" id="KW-0547">Nucleotide-binding</keyword>
<comment type="similarity">
    <text evidence="1">Belongs to the GSP E family.</text>
</comment>
<dbReference type="Proteomes" id="UP000655037">
    <property type="component" value="Unassembled WGS sequence"/>
</dbReference>
<comment type="caution">
    <text evidence="4">The sequence shown here is derived from an EMBL/GenBank/DDBJ whole genome shotgun (WGS) entry which is preliminary data.</text>
</comment>
<dbReference type="Gene3D" id="3.40.50.300">
    <property type="entry name" value="P-loop containing nucleotide triphosphate hydrolases"/>
    <property type="match status" value="1"/>
</dbReference>
<evidence type="ECO:0000256" key="1">
    <source>
        <dbReference type="ARBA" id="ARBA00006611"/>
    </source>
</evidence>
<reference evidence="4" key="1">
    <citation type="submission" date="2020-11" db="EMBL/GenBank/DDBJ databases">
        <title>Agrobacterium vitis strain K377 genome.</title>
        <authorList>
            <person name="Xi H."/>
        </authorList>
    </citation>
    <scope>NUCLEOTIDE SEQUENCE</scope>
    <source>
        <strain evidence="4">K377</strain>
    </source>
</reference>